<feature type="compositionally biased region" description="Pro residues" evidence="1">
    <location>
        <begin position="628"/>
        <end position="638"/>
    </location>
</feature>
<organism evidence="3 4">
    <name type="scientific">Pseudovirgaria hyperparasitica</name>
    <dbReference type="NCBI Taxonomy" id="470096"/>
    <lineage>
        <taxon>Eukaryota</taxon>
        <taxon>Fungi</taxon>
        <taxon>Dikarya</taxon>
        <taxon>Ascomycota</taxon>
        <taxon>Pezizomycotina</taxon>
        <taxon>Dothideomycetes</taxon>
        <taxon>Dothideomycetes incertae sedis</taxon>
        <taxon>Acrospermales</taxon>
        <taxon>Acrospermaceae</taxon>
        <taxon>Pseudovirgaria</taxon>
    </lineage>
</organism>
<dbReference type="AlphaFoldDB" id="A0A6A6VVS8"/>
<evidence type="ECO:0000256" key="1">
    <source>
        <dbReference type="SAM" id="MobiDB-lite"/>
    </source>
</evidence>
<feature type="compositionally biased region" description="Polar residues" evidence="1">
    <location>
        <begin position="599"/>
        <end position="627"/>
    </location>
</feature>
<feature type="compositionally biased region" description="Polar residues" evidence="1">
    <location>
        <begin position="230"/>
        <end position="245"/>
    </location>
</feature>
<feature type="region of interest" description="Disordered" evidence="1">
    <location>
        <begin position="718"/>
        <end position="758"/>
    </location>
</feature>
<feature type="region of interest" description="Disordered" evidence="1">
    <location>
        <begin position="211"/>
        <end position="245"/>
    </location>
</feature>
<dbReference type="RefSeq" id="XP_033596420.1">
    <property type="nucleotide sequence ID" value="XM_033748531.1"/>
</dbReference>
<keyword evidence="4" id="KW-1185">Reference proteome</keyword>
<evidence type="ECO:0000313" key="3">
    <source>
        <dbReference type="EMBL" id="KAF2753969.1"/>
    </source>
</evidence>
<feature type="region of interest" description="Disordered" evidence="1">
    <location>
        <begin position="502"/>
        <end position="645"/>
    </location>
</feature>
<feature type="compositionally biased region" description="Basic and acidic residues" evidence="1">
    <location>
        <begin position="747"/>
        <end position="758"/>
    </location>
</feature>
<feature type="transmembrane region" description="Helical" evidence="2">
    <location>
        <begin position="34"/>
        <end position="57"/>
    </location>
</feature>
<dbReference type="GeneID" id="54489585"/>
<accession>A0A6A6VVS8</accession>
<proteinExistence type="predicted"/>
<keyword evidence="2" id="KW-1133">Transmembrane helix</keyword>
<evidence type="ECO:0000313" key="4">
    <source>
        <dbReference type="Proteomes" id="UP000799437"/>
    </source>
</evidence>
<dbReference type="EMBL" id="ML996582">
    <property type="protein sequence ID" value="KAF2753969.1"/>
    <property type="molecule type" value="Genomic_DNA"/>
</dbReference>
<keyword evidence="2" id="KW-0812">Transmembrane</keyword>
<gene>
    <name evidence="3" type="ORF">EJ05DRAFT_514455</name>
</gene>
<keyword evidence="2" id="KW-0472">Membrane</keyword>
<name>A0A6A6VVS8_9PEZI</name>
<reference evidence="3" key="1">
    <citation type="journal article" date="2020" name="Stud. Mycol.">
        <title>101 Dothideomycetes genomes: a test case for predicting lifestyles and emergence of pathogens.</title>
        <authorList>
            <person name="Haridas S."/>
            <person name="Albert R."/>
            <person name="Binder M."/>
            <person name="Bloem J."/>
            <person name="Labutti K."/>
            <person name="Salamov A."/>
            <person name="Andreopoulos B."/>
            <person name="Baker S."/>
            <person name="Barry K."/>
            <person name="Bills G."/>
            <person name="Bluhm B."/>
            <person name="Cannon C."/>
            <person name="Castanera R."/>
            <person name="Culley D."/>
            <person name="Daum C."/>
            <person name="Ezra D."/>
            <person name="Gonzalez J."/>
            <person name="Henrissat B."/>
            <person name="Kuo A."/>
            <person name="Liang C."/>
            <person name="Lipzen A."/>
            <person name="Lutzoni F."/>
            <person name="Magnuson J."/>
            <person name="Mondo S."/>
            <person name="Nolan M."/>
            <person name="Ohm R."/>
            <person name="Pangilinan J."/>
            <person name="Park H.-J."/>
            <person name="Ramirez L."/>
            <person name="Alfaro M."/>
            <person name="Sun H."/>
            <person name="Tritt A."/>
            <person name="Yoshinaga Y."/>
            <person name="Zwiers L.-H."/>
            <person name="Turgeon B."/>
            <person name="Goodwin S."/>
            <person name="Spatafora J."/>
            <person name="Crous P."/>
            <person name="Grigoriev I."/>
        </authorList>
    </citation>
    <scope>NUCLEOTIDE SEQUENCE</scope>
    <source>
        <strain evidence="3">CBS 121739</strain>
    </source>
</reference>
<sequence length="758" mass="84652">MYPRASFRGTFTVKLHIVKAHGPGESKLRNLKHLLYNIFPIIIPILSVKIASFYSLIMEDSTQSNISSDEVPLLEPPRRRLTQMQLKRNQELAKACHANWGSPLGVSESTGGSTPLLPRVQGYEKDGFTPIPLAPGDDPAGWAAVRLEDWDVELLESMLELSQITKGRPKQARRALEYQRMQRRRGDGDDNYIASFTKKDVDDAIVYLNSDSGREKEAEDGDGEVGARPASNTTSTYPTRRSRNQQTAKTVEFINQIQWFWGITKESEILPRDFKYAPRGIPGADGILQEVTLDQQGLDSEPLPPIYWPLGLLKSMERLAIVTKNNRAGALEALTREIMARQSGTSEGRHYLYLTARDVDKASNKIALANCLEKMQRKKLINNRSGEVHPNGGDMSTETVEGEVSQSEKRITKLQVRFEIDASGKVRVVRTEPISQQQPIIMHEVDDSSPTTTRRSGRQTERPDYKVRKALRSMYGRRSLPIIPDPTNTAHPLPLLRLQLSEKARGKRRMADAEDTSTDTDTQRKRARALSKPRGTTKEIAQPARTAVLAEQPPQFSYSQHNTTAPQTSGLVQPALPPPHQPTQRPQTRSARPNRLHQMLQNSTTQDNLANTASLRNNGESSRTANSDPPPRLQPAPEPLASAPHANEREITARLHGLRLEAYPLPPHADVNRVGMAWTHTADLGILECIEDARACASEHRAYALELRLEQQRREREGGMMEVRAGEEEEGWNGEREEGGEDGAPGGEERGDGEAMEE</sequence>
<evidence type="ECO:0000256" key="2">
    <source>
        <dbReference type="SAM" id="Phobius"/>
    </source>
</evidence>
<feature type="compositionally biased region" description="Polar residues" evidence="1">
    <location>
        <begin position="554"/>
        <end position="571"/>
    </location>
</feature>
<feature type="compositionally biased region" description="Basic and acidic residues" evidence="1">
    <location>
        <begin position="502"/>
        <end position="512"/>
    </location>
</feature>
<dbReference type="Proteomes" id="UP000799437">
    <property type="component" value="Unassembled WGS sequence"/>
</dbReference>
<protein>
    <submittedName>
        <fullName evidence="3">Uncharacterized protein</fullName>
    </submittedName>
</protein>